<sequence>MGRLTARHIATGKTQEAAAAWANGPDETNARLIRESARNADVIVTAS</sequence>
<reference evidence="2" key="1">
    <citation type="submission" date="2018-08" db="EMBL/GenBank/DDBJ databases">
        <authorList>
            <person name="Hornung B."/>
        </authorList>
    </citation>
    <scope>NUCLEOTIDE SEQUENCE [LARGE SCALE GENOMIC DNA]</scope>
</reference>
<gene>
    <name evidence="1" type="ORF">PROPAUS_2107</name>
</gene>
<organism evidence="1 2">
    <name type="scientific">Propionibacterium australiense</name>
    <dbReference type="NCBI Taxonomy" id="119981"/>
    <lineage>
        <taxon>Bacteria</taxon>
        <taxon>Bacillati</taxon>
        <taxon>Actinomycetota</taxon>
        <taxon>Actinomycetes</taxon>
        <taxon>Propionibacteriales</taxon>
        <taxon>Propionibacteriaceae</taxon>
        <taxon>Propionibacterium</taxon>
    </lineage>
</organism>
<proteinExistence type="predicted"/>
<keyword evidence="2" id="KW-1185">Reference proteome</keyword>
<dbReference type="RefSeq" id="WP_170175608.1">
    <property type="nucleotide sequence ID" value="NZ_LR134442.1"/>
</dbReference>
<protein>
    <submittedName>
        <fullName evidence="1">Uncharacterized protein</fullName>
    </submittedName>
</protein>
<accession>A0A383S7X2</accession>
<dbReference type="InterPro" id="IPR027417">
    <property type="entry name" value="P-loop_NTPase"/>
</dbReference>
<dbReference type="EMBL" id="UNQJ01000018">
    <property type="protein sequence ID" value="SYZ34105.1"/>
    <property type="molecule type" value="Genomic_DNA"/>
</dbReference>
<name>A0A383S7X2_9ACTN</name>
<dbReference type="Proteomes" id="UP000263928">
    <property type="component" value="Unassembled WGS sequence"/>
</dbReference>
<evidence type="ECO:0000313" key="2">
    <source>
        <dbReference type="Proteomes" id="UP000263928"/>
    </source>
</evidence>
<evidence type="ECO:0000313" key="1">
    <source>
        <dbReference type="EMBL" id="SYZ34105.1"/>
    </source>
</evidence>
<dbReference type="AlphaFoldDB" id="A0A383S7X2"/>
<dbReference type="Gene3D" id="3.40.50.300">
    <property type="entry name" value="P-loop containing nucleotide triphosphate hydrolases"/>
    <property type="match status" value="1"/>
</dbReference>